<feature type="domain" description="DUF2241" evidence="1">
    <location>
        <begin position="2"/>
        <end position="68"/>
    </location>
</feature>
<feature type="domain" description="CASTOR ACT" evidence="2">
    <location>
        <begin position="70"/>
        <end position="125"/>
    </location>
</feature>
<gene>
    <name evidence="3" type="ORF">RC62_1047</name>
</gene>
<dbReference type="Gene3D" id="3.30.2130.10">
    <property type="entry name" value="VC0802-like"/>
    <property type="match status" value="1"/>
</dbReference>
<dbReference type="InterPro" id="IPR018717">
    <property type="entry name" value="DUF2241"/>
</dbReference>
<proteinExistence type="predicted"/>
<name>A0A0Q0W4S2_9FLAO</name>
<dbReference type="AlphaFoldDB" id="A0A0Q0W4S2"/>
<accession>A0A0Q0W4S2</accession>
<dbReference type="Pfam" id="PF10000">
    <property type="entry name" value="ACT_3"/>
    <property type="match status" value="1"/>
</dbReference>
<sequence>MSGQKNLQQLLKMMKPEHNPGDYVFCKVENLEGINLNDIEMFFKEKEAITLILKKETADKLRLDYSVIMSWITLTVHSSLEAVGLTAAFSKALSEKEISCNVVAAFYHDHIFVNKKDTAQAIQILGLFSNSM</sequence>
<dbReference type="InterPro" id="IPR045865">
    <property type="entry name" value="ACT-like_dom_sf"/>
</dbReference>
<dbReference type="Pfam" id="PF13840">
    <property type="entry name" value="ACT_7"/>
    <property type="match status" value="1"/>
</dbReference>
<dbReference type="SUPFAM" id="SSF55021">
    <property type="entry name" value="ACT-like"/>
    <property type="match status" value="2"/>
</dbReference>
<evidence type="ECO:0000313" key="3">
    <source>
        <dbReference type="EMBL" id="KQB39366.1"/>
    </source>
</evidence>
<dbReference type="OrthoDB" id="517867at2"/>
<comment type="caution">
    <text evidence="3">The sequence shown here is derived from an EMBL/GenBank/DDBJ whole genome shotgun (WGS) entry which is preliminary data.</text>
</comment>
<dbReference type="PANTHER" id="PTHR39199">
    <property type="entry name" value="BLR5128 PROTEIN"/>
    <property type="match status" value="1"/>
</dbReference>
<dbReference type="PATRIC" id="fig|362413.3.peg.1020"/>
<dbReference type="STRING" id="362413.RC62_1047"/>
<organism evidence="3 4">
    <name type="scientific">Flavobacterium aquidurense</name>
    <dbReference type="NCBI Taxonomy" id="362413"/>
    <lineage>
        <taxon>Bacteria</taxon>
        <taxon>Pseudomonadati</taxon>
        <taxon>Bacteroidota</taxon>
        <taxon>Flavobacteriia</taxon>
        <taxon>Flavobacteriales</taxon>
        <taxon>Flavobacteriaceae</taxon>
        <taxon>Flavobacterium</taxon>
    </lineage>
</organism>
<evidence type="ECO:0000313" key="4">
    <source>
        <dbReference type="Proteomes" id="UP000050443"/>
    </source>
</evidence>
<dbReference type="EMBL" id="JRLF01000012">
    <property type="protein sequence ID" value="KQB39366.1"/>
    <property type="molecule type" value="Genomic_DNA"/>
</dbReference>
<dbReference type="InterPro" id="IPR027795">
    <property type="entry name" value="CASTOR_ACT_dom"/>
</dbReference>
<reference evidence="3 4" key="1">
    <citation type="submission" date="2014-09" db="EMBL/GenBank/DDBJ databases">
        <title>Genome sequence of Flavobacterium aquidurense RC62.</title>
        <authorList>
            <person name="Kim J.F."/>
            <person name="Kwak M.-J."/>
        </authorList>
    </citation>
    <scope>NUCLEOTIDE SEQUENCE [LARGE SCALE GENOMIC DNA]</scope>
    <source>
        <strain evidence="3 4">RC62</strain>
    </source>
</reference>
<dbReference type="Proteomes" id="UP000050443">
    <property type="component" value="Unassembled WGS sequence"/>
</dbReference>
<dbReference type="PANTHER" id="PTHR39199:SF1">
    <property type="entry name" value="BLR5128 PROTEIN"/>
    <property type="match status" value="1"/>
</dbReference>
<dbReference type="RefSeq" id="WP_055095777.1">
    <property type="nucleotide sequence ID" value="NZ_JRLF01000012.1"/>
</dbReference>
<protein>
    <submittedName>
        <fullName evidence="3">ACT 3, ACT domain protein</fullName>
    </submittedName>
</protein>
<evidence type="ECO:0000259" key="1">
    <source>
        <dbReference type="Pfam" id="PF10000"/>
    </source>
</evidence>
<evidence type="ECO:0000259" key="2">
    <source>
        <dbReference type="Pfam" id="PF13840"/>
    </source>
</evidence>